<comment type="caution">
    <text evidence="4">The sequence shown here is derived from an EMBL/GenBank/DDBJ whole genome shotgun (WGS) entry which is preliminary data.</text>
</comment>
<sequence>MDEVFHFRLIFYKFLNSQDLANAGVPDIRLLLKECLNQCIGRVNNLGSTNLSSTIVGVLLAMPDLEQGFLPKDCLQSKERTIGTENGDQVPLVMLSAKIFDKLLDSDSRMEASVAMMALDFVDQESVEVTKQKELSLAECGDILKKSCTSENHDLSALEKHRHIFRSLLYNLRYCLHPFPKQKAAKIVTDTLNKYLTIENSIVPLEDKVSIVEMYIEWAEMEKRVYLRQSLEARLMALQVDNCNYSPALELGTKLLRELRKLDDKALLMEIQLLESKAYFSVKNVAKSRAALTSARTTANAIYCPPKIQAALDLQSGILHAEERDFKTSFSYFFEAFEGFDSFGDKIHAGLGLKYMLLAKIMMGNSSEVDGLLSGKLTLNYLSNEILAMQAVAKASSERSLAKFKQTLVQYESYLGADTIIKTHLETLYDDLLEKNLCKIIEPYSIVEISHVALLIDLPVDLVEHKLSKMILDKTFHGILDQGNGNLIVFDESEADRTYEAALDTFSQMGEVVNSLYTKAKRLT</sequence>
<dbReference type="Proteomes" id="UP001165289">
    <property type="component" value="Unassembled WGS sequence"/>
</dbReference>
<evidence type="ECO:0000256" key="2">
    <source>
        <dbReference type="ARBA" id="ARBA00022942"/>
    </source>
</evidence>
<evidence type="ECO:0000313" key="4">
    <source>
        <dbReference type="EMBL" id="KAI6652820.1"/>
    </source>
</evidence>
<accession>A0AAV7JWK3</accession>
<dbReference type="InterPro" id="IPR036390">
    <property type="entry name" value="WH_DNA-bd_sf"/>
</dbReference>
<dbReference type="InterPro" id="IPR040773">
    <property type="entry name" value="Rpn6_N"/>
</dbReference>
<keyword evidence="5" id="KW-1185">Reference proteome</keyword>
<dbReference type="Gene3D" id="1.25.40.570">
    <property type="match status" value="1"/>
</dbReference>
<feature type="domain" description="PCI" evidence="3">
    <location>
        <begin position="326"/>
        <end position="494"/>
    </location>
</feature>
<dbReference type="InterPro" id="IPR000717">
    <property type="entry name" value="PCI_dom"/>
</dbReference>
<gene>
    <name evidence="4" type="ORF">LOD99_4206</name>
</gene>
<organism evidence="4 5">
    <name type="scientific">Oopsacas minuta</name>
    <dbReference type="NCBI Taxonomy" id="111878"/>
    <lineage>
        <taxon>Eukaryota</taxon>
        <taxon>Metazoa</taxon>
        <taxon>Porifera</taxon>
        <taxon>Hexactinellida</taxon>
        <taxon>Hexasterophora</taxon>
        <taxon>Lyssacinosida</taxon>
        <taxon>Leucopsacidae</taxon>
        <taxon>Oopsacas</taxon>
    </lineage>
</organism>
<evidence type="ECO:0000259" key="3">
    <source>
        <dbReference type="PROSITE" id="PS50250"/>
    </source>
</evidence>
<evidence type="ECO:0000256" key="1">
    <source>
        <dbReference type="ARBA" id="ARBA00007454"/>
    </source>
</evidence>
<dbReference type="SMART" id="SM00088">
    <property type="entry name" value="PINT"/>
    <property type="match status" value="1"/>
</dbReference>
<dbReference type="EMBL" id="JAKMXF010000297">
    <property type="protein sequence ID" value="KAI6652820.1"/>
    <property type="molecule type" value="Genomic_DNA"/>
</dbReference>
<dbReference type="InterPro" id="IPR050871">
    <property type="entry name" value="26S_Proteasome/COP9_Components"/>
</dbReference>
<dbReference type="Pfam" id="PF01399">
    <property type="entry name" value="PCI"/>
    <property type="match status" value="1"/>
</dbReference>
<dbReference type="SMART" id="SM00753">
    <property type="entry name" value="PAM"/>
    <property type="match status" value="1"/>
</dbReference>
<protein>
    <recommendedName>
        <fullName evidence="3">PCI domain-containing protein</fullName>
    </recommendedName>
</protein>
<name>A0AAV7JWK3_9METZ</name>
<dbReference type="Pfam" id="PF18055">
    <property type="entry name" value="RPN6_N"/>
    <property type="match status" value="1"/>
</dbReference>
<evidence type="ECO:0000313" key="5">
    <source>
        <dbReference type="Proteomes" id="UP001165289"/>
    </source>
</evidence>
<dbReference type="SUPFAM" id="SSF46785">
    <property type="entry name" value="Winged helix' DNA-binding domain"/>
    <property type="match status" value="1"/>
</dbReference>
<dbReference type="Pfam" id="PF18503">
    <property type="entry name" value="RPN6_C_helix"/>
    <property type="match status" value="1"/>
</dbReference>
<keyword evidence="2" id="KW-0647">Proteasome</keyword>
<dbReference type="PROSITE" id="PS50250">
    <property type="entry name" value="PCI"/>
    <property type="match status" value="1"/>
</dbReference>
<dbReference type="GO" id="GO:0000502">
    <property type="term" value="C:proteasome complex"/>
    <property type="evidence" value="ECO:0007669"/>
    <property type="project" value="UniProtKB-KW"/>
</dbReference>
<reference evidence="4 5" key="1">
    <citation type="journal article" date="2023" name="BMC Biol.">
        <title>The compact genome of the sponge Oopsacas minuta (Hexactinellida) is lacking key metazoan core genes.</title>
        <authorList>
            <person name="Santini S."/>
            <person name="Schenkelaars Q."/>
            <person name="Jourda C."/>
            <person name="Duchesne M."/>
            <person name="Belahbib H."/>
            <person name="Rocher C."/>
            <person name="Selva M."/>
            <person name="Riesgo A."/>
            <person name="Vervoort M."/>
            <person name="Leys S.P."/>
            <person name="Kodjabachian L."/>
            <person name="Le Bivic A."/>
            <person name="Borchiellini C."/>
            <person name="Claverie J.M."/>
            <person name="Renard E."/>
        </authorList>
    </citation>
    <scope>NUCLEOTIDE SEQUENCE [LARGE SCALE GENOMIC DNA]</scope>
    <source>
        <strain evidence="4">SPO-2</strain>
    </source>
</reference>
<dbReference type="AlphaFoldDB" id="A0AAV7JWK3"/>
<comment type="similarity">
    <text evidence="1">Belongs to the proteasome subunit S9 family.</text>
</comment>
<dbReference type="PANTHER" id="PTHR10678">
    <property type="entry name" value="26S PROTEASOME NON-ATPASE REGULATORY SUBUNIT 11/COP9 SIGNALOSOME COMPLEX SUBUNIT 2"/>
    <property type="match status" value="1"/>
</dbReference>
<dbReference type="InterPro" id="IPR040780">
    <property type="entry name" value="Rpn6_C_helix"/>
</dbReference>
<proteinExistence type="inferred from homology"/>